<dbReference type="Gene3D" id="1.10.10.10">
    <property type="entry name" value="Winged helix-like DNA-binding domain superfamily/Winged helix DNA-binding domain"/>
    <property type="match status" value="1"/>
</dbReference>
<proteinExistence type="inferred from homology"/>
<evidence type="ECO:0000313" key="7">
    <source>
        <dbReference type="Proteomes" id="UP000658131"/>
    </source>
</evidence>
<accession>A0ABR7NJI2</accession>
<keyword evidence="2" id="KW-0805">Transcription regulation</keyword>
<keyword evidence="7" id="KW-1185">Reference proteome</keyword>
<dbReference type="InterPro" id="IPR036390">
    <property type="entry name" value="WH_DNA-bd_sf"/>
</dbReference>
<name>A0ABR7NJI2_9FIRM</name>
<keyword evidence="3" id="KW-0238">DNA-binding</keyword>
<dbReference type="EMBL" id="JACRTB010000012">
    <property type="protein sequence ID" value="MBC8576540.1"/>
    <property type="molecule type" value="Genomic_DNA"/>
</dbReference>
<dbReference type="Pfam" id="PF03466">
    <property type="entry name" value="LysR_substrate"/>
    <property type="match status" value="1"/>
</dbReference>
<dbReference type="Proteomes" id="UP000658131">
    <property type="component" value="Unassembled WGS sequence"/>
</dbReference>
<gene>
    <name evidence="6" type="ORF">H8717_09005</name>
</gene>
<dbReference type="InterPro" id="IPR000847">
    <property type="entry name" value="LysR_HTH_N"/>
</dbReference>
<dbReference type="InterPro" id="IPR036388">
    <property type="entry name" value="WH-like_DNA-bd_sf"/>
</dbReference>
<protein>
    <submittedName>
        <fullName evidence="6">LysR family transcriptional regulator</fullName>
    </submittedName>
</protein>
<dbReference type="PRINTS" id="PR00039">
    <property type="entry name" value="HTHLYSR"/>
</dbReference>
<dbReference type="CDD" id="cd05466">
    <property type="entry name" value="PBP2_LTTR_substrate"/>
    <property type="match status" value="1"/>
</dbReference>
<dbReference type="PANTHER" id="PTHR30346">
    <property type="entry name" value="TRANSCRIPTIONAL DUAL REGULATOR HCAR-RELATED"/>
    <property type="match status" value="1"/>
</dbReference>
<dbReference type="Pfam" id="PF00126">
    <property type="entry name" value="HTH_1"/>
    <property type="match status" value="1"/>
</dbReference>
<organism evidence="6 7">
    <name type="scientific">Yanshouia hominis</name>
    <dbReference type="NCBI Taxonomy" id="2763673"/>
    <lineage>
        <taxon>Bacteria</taxon>
        <taxon>Bacillati</taxon>
        <taxon>Bacillota</taxon>
        <taxon>Clostridia</taxon>
        <taxon>Eubacteriales</taxon>
        <taxon>Oscillospiraceae</taxon>
        <taxon>Yanshouia</taxon>
    </lineage>
</organism>
<evidence type="ECO:0000259" key="5">
    <source>
        <dbReference type="PROSITE" id="PS50931"/>
    </source>
</evidence>
<evidence type="ECO:0000256" key="4">
    <source>
        <dbReference type="ARBA" id="ARBA00023163"/>
    </source>
</evidence>
<dbReference type="PANTHER" id="PTHR30346:SF28">
    <property type="entry name" value="HTH-TYPE TRANSCRIPTIONAL REGULATOR CYNR"/>
    <property type="match status" value="1"/>
</dbReference>
<dbReference type="SUPFAM" id="SSF46785">
    <property type="entry name" value="Winged helix' DNA-binding domain"/>
    <property type="match status" value="1"/>
</dbReference>
<dbReference type="PROSITE" id="PS50931">
    <property type="entry name" value="HTH_LYSR"/>
    <property type="match status" value="1"/>
</dbReference>
<evidence type="ECO:0000256" key="2">
    <source>
        <dbReference type="ARBA" id="ARBA00023015"/>
    </source>
</evidence>
<dbReference type="RefSeq" id="WP_262400051.1">
    <property type="nucleotide sequence ID" value="NZ_JACRTB010000012.1"/>
</dbReference>
<evidence type="ECO:0000313" key="6">
    <source>
        <dbReference type="EMBL" id="MBC8576540.1"/>
    </source>
</evidence>
<evidence type="ECO:0000256" key="3">
    <source>
        <dbReference type="ARBA" id="ARBA00023125"/>
    </source>
</evidence>
<dbReference type="Gene3D" id="3.40.190.290">
    <property type="match status" value="1"/>
</dbReference>
<feature type="domain" description="HTH lysR-type" evidence="5">
    <location>
        <begin position="1"/>
        <end position="57"/>
    </location>
</feature>
<dbReference type="SUPFAM" id="SSF53850">
    <property type="entry name" value="Periplasmic binding protein-like II"/>
    <property type="match status" value="1"/>
</dbReference>
<dbReference type="InterPro" id="IPR005119">
    <property type="entry name" value="LysR_subst-bd"/>
</dbReference>
<keyword evidence="4" id="KW-0804">Transcription</keyword>
<evidence type="ECO:0000256" key="1">
    <source>
        <dbReference type="ARBA" id="ARBA00009437"/>
    </source>
</evidence>
<comment type="caution">
    <text evidence="6">The sequence shown here is derived from an EMBL/GenBank/DDBJ whole genome shotgun (WGS) entry which is preliminary data.</text>
</comment>
<sequence length="313" mass="35995">MLNYKDYVYAVYREGSFSKAAKSLYVSQPWLSTTIKKAEQEFGISIFNRSTTPISLTESGKYYIAQIEKILQIEHEMQEYFSVSDKVGRGHLSIGSSTFFCVHVLPSLLSRFRQRFPQISLSLLENSPEYLVKKLLNRDIDMMIEAEALKHKEYVSLPLFTEEIMLAVPACNPINEELAEYAYTFSELSAQEKNEYSKPAVSIGKFANEPFLFLQQENDIYVRGMQICKNAGFTPNVRLYLNQMVSSYYLACDGYGIAFIRSIIPKYVAYSDQILFYRLTDSLVKRNIYLSYCESNVSPLQQLLIDFIAAQMT</sequence>
<reference evidence="6 7" key="1">
    <citation type="submission" date="2020-08" db="EMBL/GenBank/DDBJ databases">
        <title>Genome public.</title>
        <authorList>
            <person name="Liu C."/>
            <person name="Sun Q."/>
        </authorList>
    </citation>
    <scope>NUCLEOTIDE SEQUENCE [LARGE SCALE GENOMIC DNA]</scope>
    <source>
        <strain evidence="6 7">BX1</strain>
    </source>
</reference>
<comment type="similarity">
    <text evidence="1">Belongs to the LysR transcriptional regulatory family.</text>
</comment>